<evidence type="ECO:0000313" key="2">
    <source>
        <dbReference type="Proteomes" id="UP000828390"/>
    </source>
</evidence>
<reference evidence="1" key="1">
    <citation type="journal article" date="2019" name="bioRxiv">
        <title>The Genome of the Zebra Mussel, Dreissena polymorpha: A Resource for Invasive Species Research.</title>
        <authorList>
            <person name="McCartney M.A."/>
            <person name="Auch B."/>
            <person name="Kono T."/>
            <person name="Mallez S."/>
            <person name="Zhang Y."/>
            <person name="Obille A."/>
            <person name="Becker A."/>
            <person name="Abrahante J.E."/>
            <person name="Garbe J."/>
            <person name="Badalamenti J.P."/>
            <person name="Herman A."/>
            <person name="Mangelson H."/>
            <person name="Liachko I."/>
            <person name="Sullivan S."/>
            <person name="Sone E.D."/>
            <person name="Koren S."/>
            <person name="Silverstein K.A.T."/>
            <person name="Beckman K.B."/>
            <person name="Gohl D.M."/>
        </authorList>
    </citation>
    <scope>NUCLEOTIDE SEQUENCE</scope>
    <source>
        <strain evidence="1">Duluth1</strain>
        <tissue evidence="1">Whole animal</tissue>
    </source>
</reference>
<evidence type="ECO:0000313" key="1">
    <source>
        <dbReference type="EMBL" id="KAH3798919.1"/>
    </source>
</evidence>
<keyword evidence="2" id="KW-1185">Reference proteome</keyword>
<dbReference type="Proteomes" id="UP000828390">
    <property type="component" value="Unassembled WGS sequence"/>
</dbReference>
<gene>
    <name evidence="1" type="ORF">DPMN_152523</name>
</gene>
<proteinExistence type="predicted"/>
<name>A0A9D4J7F1_DREPO</name>
<organism evidence="1 2">
    <name type="scientific">Dreissena polymorpha</name>
    <name type="common">Zebra mussel</name>
    <name type="synonym">Mytilus polymorpha</name>
    <dbReference type="NCBI Taxonomy" id="45954"/>
    <lineage>
        <taxon>Eukaryota</taxon>
        <taxon>Metazoa</taxon>
        <taxon>Spiralia</taxon>
        <taxon>Lophotrochozoa</taxon>
        <taxon>Mollusca</taxon>
        <taxon>Bivalvia</taxon>
        <taxon>Autobranchia</taxon>
        <taxon>Heteroconchia</taxon>
        <taxon>Euheterodonta</taxon>
        <taxon>Imparidentia</taxon>
        <taxon>Neoheterodontei</taxon>
        <taxon>Myida</taxon>
        <taxon>Dreissenoidea</taxon>
        <taxon>Dreissenidae</taxon>
        <taxon>Dreissena</taxon>
    </lineage>
</organism>
<reference evidence="1" key="2">
    <citation type="submission" date="2020-11" db="EMBL/GenBank/DDBJ databases">
        <authorList>
            <person name="McCartney M.A."/>
            <person name="Auch B."/>
            <person name="Kono T."/>
            <person name="Mallez S."/>
            <person name="Becker A."/>
            <person name="Gohl D.M."/>
            <person name="Silverstein K.A.T."/>
            <person name="Koren S."/>
            <person name="Bechman K.B."/>
            <person name="Herman A."/>
            <person name="Abrahante J.E."/>
            <person name="Garbe J."/>
        </authorList>
    </citation>
    <scope>NUCLEOTIDE SEQUENCE</scope>
    <source>
        <strain evidence="1">Duluth1</strain>
        <tissue evidence="1">Whole animal</tissue>
    </source>
</reference>
<dbReference type="AlphaFoldDB" id="A0A9D4J7F1"/>
<protein>
    <submittedName>
        <fullName evidence="1">Uncharacterized protein</fullName>
    </submittedName>
</protein>
<comment type="caution">
    <text evidence="1">The sequence shown here is derived from an EMBL/GenBank/DDBJ whole genome shotgun (WGS) entry which is preliminary data.</text>
</comment>
<sequence>MVTASNLYFLSNTTDAIFETLKALAESYDCNSAHVGKRSIRDPSALDSTDVCPVNFETTPKSTNGCHPVIPESIDWTTVLATVIGIYLLRF</sequence>
<accession>A0A9D4J7F1</accession>
<dbReference type="EMBL" id="JAIWYP010000007">
    <property type="protein sequence ID" value="KAH3798919.1"/>
    <property type="molecule type" value="Genomic_DNA"/>
</dbReference>